<feature type="region of interest" description="Disordered" evidence="3">
    <location>
        <begin position="439"/>
        <end position="660"/>
    </location>
</feature>
<feature type="domain" description="CCHC-type" evidence="4">
    <location>
        <begin position="296"/>
        <end position="311"/>
    </location>
</feature>
<protein>
    <recommendedName>
        <fullName evidence="4">CCHC-type domain-containing protein</fullName>
    </recommendedName>
</protein>
<keyword evidence="2" id="KW-0175">Coiled coil</keyword>
<dbReference type="Gramene" id="GBG64218">
    <property type="protein sequence ID" value="GBG64218"/>
    <property type="gene ID" value="CBR_g40918"/>
</dbReference>
<evidence type="ECO:0000313" key="5">
    <source>
        <dbReference type="EMBL" id="GBG64218.1"/>
    </source>
</evidence>
<proteinExistence type="predicted"/>
<dbReference type="PROSITE" id="PS50158">
    <property type="entry name" value="ZF_CCHC"/>
    <property type="match status" value="1"/>
</dbReference>
<keyword evidence="1" id="KW-0479">Metal-binding</keyword>
<feature type="compositionally biased region" description="Acidic residues" evidence="3">
    <location>
        <begin position="623"/>
        <end position="656"/>
    </location>
</feature>
<sequence>MAISYSMAAQKAMSEKEKHDFALRQGGTTTSKAGQTASQSGTVSRTSETKSQSLGQKAMDFLLEQTQIKAEIKITKEVIKGEGGKEEEVEVWEYPEEDIQSLNELYEKHAVLFNFSGRSRELPLNEKRRWVMDRLTAMEEVPGKEPEVSYHRRGRYAVMIVCVDPTYAQYLMSIGSLKCKGAVVTIQPWKPPRPPQAEASRHRQSMLRNHLWVQFDNLSEGMHSFVQRRLDEEFPSNPIIEWLPTNPDFLAPNHDARVACLEVKSGAPPKLPDQWIFKKSGQRITVFISTKTNPFCFKCRGRGHLGTSCPQGGSGGAEVKRVALRQFMLQECENKPGVWYINSSQYRGWIFDDNLENPRWVSVLKREPTLKRDIYPPYDSRWQHTGAKRMEDKETGYIVKSILDDAVMQDAEPRLKLMKELHEVGRNAELAFLENAEARAQQQEQIRGHEEGSKDLEEGKGDNMDYEDGGRSGTEGGSTSTKRKGDSRGEDGSNTQGESSQHGKSRQKAQSGEADTAREKEEEGGTSKEASGSWGKENETDTGSLGVASKGTRAEDEETGKAGGREVVSMEKDPSEGSSQHKEDRSGSQGSQELEDEDKVRERARRRGMLNVDNMTMEQILQAEEDQRESSGDTENEASSEEEEEEEEEEQDELDEKDWSREQWVKEVEQLEWGRLVECEIRLAHHKHLRNLQQVTQAGEDFTSENRFELLRREGEINEFCASQYTSKTRTIRNEIHEQQEEYGRNFQWPKTYHSKERKRDGKKRKAQTMEEQSVSAGLKNDSVEDTAMDEDRANGESEVEEVQDLRRQAAILVAQVILLKDENRELEEDTTNVQKIAKGQWKEIEAAARLEAKNGTRRRVVLPCRWNTTHSDWEVAINQSLQLLTAPMEECSGSDLQRLIGAKVPARAFILREGGEEPMTIGEEREEEATVDFGPILFQMGQSPH</sequence>
<keyword evidence="1" id="KW-0862">Zinc</keyword>
<name>A0A388K2E2_CHABU</name>
<evidence type="ECO:0000256" key="3">
    <source>
        <dbReference type="SAM" id="MobiDB-lite"/>
    </source>
</evidence>
<keyword evidence="1" id="KW-0863">Zinc-finger</keyword>
<evidence type="ECO:0000259" key="4">
    <source>
        <dbReference type="PROSITE" id="PS50158"/>
    </source>
</evidence>
<feature type="compositionally biased region" description="Basic and acidic residues" evidence="3">
    <location>
        <begin position="559"/>
        <end position="586"/>
    </location>
</feature>
<feature type="region of interest" description="Disordered" evidence="3">
    <location>
        <begin position="14"/>
        <end position="52"/>
    </location>
</feature>
<evidence type="ECO:0000256" key="1">
    <source>
        <dbReference type="PROSITE-ProRule" id="PRU00047"/>
    </source>
</evidence>
<dbReference type="GO" id="GO:0008270">
    <property type="term" value="F:zinc ion binding"/>
    <property type="evidence" value="ECO:0007669"/>
    <property type="project" value="UniProtKB-KW"/>
</dbReference>
<feature type="compositionally biased region" description="Polar residues" evidence="3">
    <location>
        <begin position="26"/>
        <end position="52"/>
    </location>
</feature>
<dbReference type="GO" id="GO:0003676">
    <property type="term" value="F:nucleic acid binding"/>
    <property type="evidence" value="ECO:0007669"/>
    <property type="project" value="InterPro"/>
</dbReference>
<gene>
    <name evidence="5" type="ORF">CBR_g40918</name>
</gene>
<feature type="compositionally biased region" description="Basic and acidic residues" evidence="3">
    <location>
        <begin position="515"/>
        <end position="526"/>
    </location>
</feature>
<feature type="compositionally biased region" description="Polar residues" evidence="3">
    <location>
        <begin position="492"/>
        <end position="502"/>
    </location>
</feature>
<feature type="coiled-coil region" evidence="2">
    <location>
        <begin position="803"/>
        <end position="830"/>
    </location>
</feature>
<evidence type="ECO:0000313" key="6">
    <source>
        <dbReference type="Proteomes" id="UP000265515"/>
    </source>
</evidence>
<dbReference type="InterPro" id="IPR001878">
    <property type="entry name" value="Znf_CCHC"/>
</dbReference>
<comment type="caution">
    <text evidence="5">The sequence shown here is derived from an EMBL/GenBank/DDBJ whole genome shotgun (WGS) entry which is preliminary data.</text>
</comment>
<keyword evidence="6" id="KW-1185">Reference proteome</keyword>
<dbReference type="EMBL" id="BFEA01000047">
    <property type="protein sequence ID" value="GBG64218.1"/>
    <property type="molecule type" value="Genomic_DNA"/>
</dbReference>
<dbReference type="AlphaFoldDB" id="A0A388K2E2"/>
<accession>A0A388K2E2</accession>
<feature type="compositionally biased region" description="Basic and acidic residues" evidence="3">
    <location>
        <begin position="446"/>
        <end position="463"/>
    </location>
</feature>
<dbReference type="Proteomes" id="UP000265515">
    <property type="component" value="Unassembled WGS sequence"/>
</dbReference>
<evidence type="ECO:0000256" key="2">
    <source>
        <dbReference type="SAM" id="Coils"/>
    </source>
</evidence>
<reference evidence="5 6" key="1">
    <citation type="journal article" date="2018" name="Cell">
        <title>The Chara Genome: Secondary Complexity and Implications for Plant Terrestrialization.</title>
        <authorList>
            <person name="Nishiyama T."/>
            <person name="Sakayama H."/>
            <person name="Vries J.D."/>
            <person name="Buschmann H."/>
            <person name="Saint-Marcoux D."/>
            <person name="Ullrich K.K."/>
            <person name="Haas F.B."/>
            <person name="Vanderstraeten L."/>
            <person name="Becker D."/>
            <person name="Lang D."/>
            <person name="Vosolsobe S."/>
            <person name="Rombauts S."/>
            <person name="Wilhelmsson P.K.I."/>
            <person name="Janitza P."/>
            <person name="Kern R."/>
            <person name="Heyl A."/>
            <person name="Rumpler F."/>
            <person name="Villalobos L.I.A.C."/>
            <person name="Clay J.M."/>
            <person name="Skokan R."/>
            <person name="Toyoda A."/>
            <person name="Suzuki Y."/>
            <person name="Kagoshima H."/>
            <person name="Schijlen E."/>
            <person name="Tajeshwar N."/>
            <person name="Catarino B."/>
            <person name="Hetherington A.J."/>
            <person name="Saltykova A."/>
            <person name="Bonnot C."/>
            <person name="Breuninger H."/>
            <person name="Symeonidi A."/>
            <person name="Radhakrishnan G.V."/>
            <person name="Van Nieuwerburgh F."/>
            <person name="Deforce D."/>
            <person name="Chang C."/>
            <person name="Karol K.G."/>
            <person name="Hedrich R."/>
            <person name="Ulvskov P."/>
            <person name="Glockner G."/>
            <person name="Delwiche C.F."/>
            <person name="Petrasek J."/>
            <person name="Van de Peer Y."/>
            <person name="Friml J."/>
            <person name="Beilby M."/>
            <person name="Dolan L."/>
            <person name="Kohara Y."/>
            <person name="Sugano S."/>
            <person name="Fujiyama A."/>
            <person name="Delaux P.-M."/>
            <person name="Quint M."/>
            <person name="TheiBen G."/>
            <person name="Hagemann M."/>
            <person name="Harholt J."/>
            <person name="Dunand C."/>
            <person name="Zachgo S."/>
            <person name="Langdale J."/>
            <person name="Maumus F."/>
            <person name="Straeten D.V.D."/>
            <person name="Gould S.B."/>
            <person name="Rensing S.A."/>
        </authorList>
    </citation>
    <scope>NUCLEOTIDE SEQUENCE [LARGE SCALE GENOMIC DNA]</scope>
    <source>
        <strain evidence="5 6">S276</strain>
    </source>
</reference>
<organism evidence="5 6">
    <name type="scientific">Chara braunii</name>
    <name type="common">Braun's stonewort</name>
    <dbReference type="NCBI Taxonomy" id="69332"/>
    <lineage>
        <taxon>Eukaryota</taxon>
        <taxon>Viridiplantae</taxon>
        <taxon>Streptophyta</taxon>
        <taxon>Charophyceae</taxon>
        <taxon>Charales</taxon>
        <taxon>Characeae</taxon>
        <taxon>Chara</taxon>
    </lineage>
</organism>
<feature type="region of interest" description="Disordered" evidence="3">
    <location>
        <begin position="743"/>
        <end position="801"/>
    </location>
</feature>